<dbReference type="Pfam" id="PF01370">
    <property type="entry name" value="Epimerase"/>
    <property type="match status" value="1"/>
</dbReference>
<keyword evidence="4" id="KW-1185">Reference proteome</keyword>
<dbReference type="EMBL" id="JAMRDG010000002">
    <property type="protein sequence ID" value="KAJ3690795.1"/>
    <property type="molecule type" value="Genomic_DNA"/>
</dbReference>
<accession>A0AAD6ENC0</accession>
<feature type="domain" description="NAD-dependent epimerase/dehydratase" evidence="2">
    <location>
        <begin position="5"/>
        <end position="129"/>
    </location>
</feature>
<dbReference type="GO" id="GO:0016616">
    <property type="term" value="F:oxidoreductase activity, acting on the CH-OH group of donors, NAD or NADP as acceptor"/>
    <property type="evidence" value="ECO:0007669"/>
    <property type="project" value="TreeGrafter"/>
</dbReference>
<reference evidence="3 4" key="1">
    <citation type="journal article" date="2022" name="Cell">
        <title>Repeat-based holocentromeres influence genome architecture and karyotype evolution.</title>
        <authorList>
            <person name="Hofstatter P.G."/>
            <person name="Thangavel G."/>
            <person name="Lux T."/>
            <person name="Neumann P."/>
            <person name="Vondrak T."/>
            <person name="Novak P."/>
            <person name="Zhang M."/>
            <person name="Costa L."/>
            <person name="Castellani M."/>
            <person name="Scott A."/>
            <person name="Toegelov H."/>
            <person name="Fuchs J."/>
            <person name="Mata-Sucre Y."/>
            <person name="Dias Y."/>
            <person name="Vanzela A.L.L."/>
            <person name="Huettel B."/>
            <person name="Almeida C.C.S."/>
            <person name="Simkova H."/>
            <person name="Souza G."/>
            <person name="Pedrosa-Harand A."/>
            <person name="Macas J."/>
            <person name="Mayer K.F.X."/>
            <person name="Houben A."/>
            <person name="Marques A."/>
        </authorList>
    </citation>
    <scope>NUCLEOTIDE SEQUENCE [LARGE SCALE GENOMIC DNA]</scope>
    <source>
        <strain evidence="3">RhyTen1mFocal</strain>
    </source>
</reference>
<proteinExistence type="predicted"/>
<evidence type="ECO:0000259" key="2">
    <source>
        <dbReference type="Pfam" id="PF01370"/>
    </source>
</evidence>
<dbReference type="AlphaFoldDB" id="A0AAD6ENC0"/>
<evidence type="ECO:0000256" key="1">
    <source>
        <dbReference type="ARBA" id="ARBA00023002"/>
    </source>
</evidence>
<dbReference type="Gene3D" id="3.40.50.720">
    <property type="entry name" value="NAD(P)-binding Rossmann-like Domain"/>
    <property type="match status" value="1"/>
</dbReference>
<dbReference type="InterPro" id="IPR050425">
    <property type="entry name" value="NAD(P)_dehydrat-like"/>
</dbReference>
<name>A0AAD6ENC0_9POAL</name>
<protein>
    <recommendedName>
        <fullName evidence="2">NAD-dependent epimerase/dehydratase domain-containing protein</fullName>
    </recommendedName>
</protein>
<gene>
    <name evidence="3" type="ORF">LUZ61_019959</name>
</gene>
<dbReference type="SUPFAM" id="SSF51735">
    <property type="entry name" value="NAD(P)-binding Rossmann-fold domains"/>
    <property type="match status" value="1"/>
</dbReference>
<dbReference type="Proteomes" id="UP001210211">
    <property type="component" value="Unassembled WGS sequence"/>
</dbReference>
<keyword evidence="1" id="KW-0560">Oxidoreductase</keyword>
<evidence type="ECO:0000313" key="3">
    <source>
        <dbReference type="EMBL" id="KAJ3690795.1"/>
    </source>
</evidence>
<dbReference type="InterPro" id="IPR001509">
    <property type="entry name" value="Epimerase_deHydtase"/>
</dbReference>
<sequence length="169" mass="18812">MKARVCVTGASGFIGSSLVKKLLEKDYVVHATLRNLGDESKVRLLRGLPGAETRLFLFEADIYDPGTFGPGIGGCEFVFLVATPLKHDPLNSKYKDTTEAAIDGIQTILRLCEQSGTVRRVVYTGSVTASSPWKEDFSGYKDFMESCWTNFDLPYPRYTDYLKVCFLSL</sequence>
<comment type="caution">
    <text evidence="3">The sequence shown here is derived from an EMBL/GenBank/DDBJ whole genome shotgun (WGS) entry which is preliminary data.</text>
</comment>
<dbReference type="PANTHER" id="PTHR10366">
    <property type="entry name" value="NAD DEPENDENT EPIMERASE/DEHYDRATASE"/>
    <property type="match status" value="1"/>
</dbReference>
<dbReference type="PANTHER" id="PTHR10366:SF696">
    <property type="entry name" value="OS07G0601900 PROTEIN"/>
    <property type="match status" value="1"/>
</dbReference>
<evidence type="ECO:0000313" key="4">
    <source>
        <dbReference type="Proteomes" id="UP001210211"/>
    </source>
</evidence>
<organism evidence="3 4">
    <name type="scientific">Rhynchospora tenuis</name>
    <dbReference type="NCBI Taxonomy" id="198213"/>
    <lineage>
        <taxon>Eukaryota</taxon>
        <taxon>Viridiplantae</taxon>
        <taxon>Streptophyta</taxon>
        <taxon>Embryophyta</taxon>
        <taxon>Tracheophyta</taxon>
        <taxon>Spermatophyta</taxon>
        <taxon>Magnoliopsida</taxon>
        <taxon>Liliopsida</taxon>
        <taxon>Poales</taxon>
        <taxon>Cyperaceae</taxon>
        <taxon>Cyperoideae</taxon>
        <taxon>Rhynchosporeae</taxon>
        <taxon>Rhynchospora</taxon>
    </lineage>
</organism>
<dbReference type="InterPro" id="IPR036291">
    <property type="entry name" value="NAD(P)-bd_dom_sf"/>
</dbReference>